<dbReference type="Proteomes" id="UP000317940">
    <property type="component" value="Unassembled WGS sequence"/>
</dbReference>
<protein>
    <submittedName>
        <fullName evidence="2">Helix-turn-helix protein</fullName>
    </submittedName>
</protein>
<organism evidence="2 3">
    <name type="scientific">Kitasatospora viridis</name>
    <dbReference type="NCBI Taxonomy" id="281105"/>
    <lineage>
        <taxon>Bacteria</taxon>
        <taxon>Bacillati</taxon>
        <taxon>Actinomycetota</taxon>
        <taxon>Actinomycetes</taxon>
        <taxon>Kitasatosporales</taxon>
        <taxon>Streptomycetaceae</taxon>
        <taxon>Kitasatospora</taxon>
    </lineage>
</organism>
<reference evidence="2 3" key="1">
    <citation type="submission" date="2019-06" db="EMBL/GenBank/DDBJ databases">
        <title>Sequencing the genomes of 1000 actinobacteria strains.</title>
        <authorList>
            <person name="Klenk H.-P."/>
        </authorList>
    </citation>
    <scope>NUCLEOTIDE SEQUENCE [LARGE SCALE GENOMIC DNA]</scope>
    <source>
        <strain evidence="2 3">DSM 44826</strain>
    </source>
</reference>
<dbReference type="Pfam" id="PF19054">
    <property type="entry name" value="DUF5753"/>
    <property type="match status" value="1"/>
</dbReference>
<dbReference type="SUPFAM" id="SSF47413">
    <property type="entry name" value="lambda repressor-like DNA-binding domains"/>
    <property type="match status" value="1"/>
</dbReference>
<sequence length="302" mass="33621">MALRTQISERQRRFGTELRRLRLSADIAVQDAATHIGIRGPQLNHIEAARTGLDEARMRTLARFYGCTDDPYMDALATMGASSGKGWWSSYKGRIPGFALDLAELESSGIARYLNYETFFVPGLLQTEEYVRRLFENGDTSLSPAQIEDTVRFRLDRQRILTSSARTRFTFVLHEAALLMNFAGAAAMRRQLTHLLKVSELPNVDVQIYPFNVRATPPFSGPFLIAEPGPVELSTVVIDHPGASGFTDSPEAVQRYRSRFADLSRLALPSGDAKSYAEPNSPRDSWAVIQHAKHSLEMGGQS</sequence>
<dbReference type="InterPro" id="IPR001387">
    <property type="entry name" value="Cro/C1-type_HTH"/>
</dbReference>
<dbReference type="CDD" id="cd00093">
    <property type="entry name" value="HTH_XRE"/>
    <property type="match status" value="1"/>
</dbReference>
<feature type="domain" description="HTH cro/C1-type" evidence="1">
    <location>
        <begin position="17"/>
        <end position="72"/>
    </location>
</feature>
<dbReference type="AlphaFoldDB" id="A0A561UI08"/>
<dbReference type="SMART" id="SM00530">
    <property type="entry name" value="HTH_XRE"/>
    <property type="match status" value="1"/>
</dbReference>
<dbReference type="RefSeq" id="WP_170304914.1">
    <property type="nucleotide sequence ID" value="NZ_BAAAMZ010000011.1"/>
</dbReference>
<gene>
    <name evidence="2" type="ORF">FHX73_112827</name>
</gene>
<name>A0A561UI08_9ACTN</name>
<dbReference type="Gene3D" id="1.10.260.40">
    <property type="entry name" value="lambda repressor-like DNA-binding domains"/>
    <property type="match status" value="1"/>
</dbReference>
<dbReference type="InterPro" id="IPR010982">
    <property type="entry name" value="Lambda_DNA-bd_dom_sf"/>
</dbReference>
<dbReference type="Pfam" id="PF13560">
    <property type="entry name" value="HTH_31"/>
    <property type="match status" value="1"/>
</dbReference>
<comment type="caution">
    <text evidence="2">The sequence shown here is derived from an EMBL/GenBank/DDBJ whole genome shotgun (WGS) entry which is preliminary data.</text>
</comment>
<evidence type="ECO:0000313" key="3">
    <source>
        <dbReference type="Proteomes" id="UP000317940"/>
    </source>
</evidence>
<dbReference type="GO" id="GO:0003677">
    <property type="term" value="F:DNA binding"/>
    <property type="evidence" value="ECO:0007669"/>
    <property type="project" value="InterPro"/>
</dbReference>
<dbReference type="EMBL" id="VIWT01000001">
    <property type="protein sequence ID" value="TWF98995.1"/>
    <property type="molecule type" value="Genomic_DNA"/>
</dbReference>
<evidence type="ECO:0000313" key="2">
    <source>
        <dbReference type="EMBL" id="TWF98995.1"/>
    </source>
</evidence>
<dbReference type="InterPro" id="IPR043917">
    <property type="entry name" value="DUF5753"/>
</dbReference>
<evidence type="ECO:0000259" key="1">
    <source>
        <dbReference type="SMART" id="SM00530"/>
    </source>
</evidence>
<keyword evidence="3" id="KW-1185">Reference proteome</keyword>
<proteinExistence type="predicted"/>
<accession>A0A561UI08</accession>